<accession>A0A512BWM8</accession>
<evidence type="ECO:0000313" key="2">
    <source>
        <dbReference type="EMBL" id="GEO16356.1"/>
    </source>
</evidence>
<protein>
    <submittedName>
        <fullName evidence="2">Uncharacterized protein</fullName>
    </submittedName>
</protein>
<feature type="region of interest" description="Disordered" evidence="1">
    <location>
        <begin position="1"/>
        <end position="46"/>
    </location>
</feature>
<comment type="caution">
    <text evidence="2">The sequence shown here is derived from an EMBL/GenBank/DDBJ whole genome shotgun (WGS) entry which is preliminary data.</text>
</comment>
<feature type="compositionally biased region" description="Basic residues" evidence="1">
    <location>
        <begin position="10"/>
        <end position="21"/>
    </location>
</feature>
<proteinExistence type="predicted"/>
<dbReference type="Proteomes" id="UP000321085">
    <property type="component" value="Unassembled WGS sequence"/>
</dbReference>
<sequence>MGKGSEKHRSNAKKNKLRDKAKRLISEGKKLQGRLVRYDHRGKTAA</sequence>
<name>A0A512BWM8_9HYPH</name>
<reference evidence="2 3" key="1">
    <citation type="submission" date="2019-07" db="EMBL/GenBank/DDBJ databases">
        <title>Whole genome shotgun sequence of Microvirga aerophila NBRC 106136.</title>
        <authorList>
            <person name="Hosoyama A."/>
            <person name="Uohara A."/>
            <person name="Ohji S."/>
            <person name="Ichikawa N."/>
        </authorList>
    </citation>
    <scope>NUCLEOTIDE SEQUENCE [LARGE SCALE GENOMIC DNA]</scope>
    <source>
        <strain evidence="2 3">NBRC 106136</strain>
    </source>
</reference>
<dbReference type="AlphaFoldDB" id="A0A512BWM8"/>
<gene>
    <name evidence="2" type="ORF">MAE02_40520</name>
</gene>
<keyword evidence="3" id="KW-1185">Reference proteome</keyword>
<dbReference type="EMBL" id="BJYU01000062">
    <property type="protein sequence ID" value="GEO16356.1"/>
    <property type="molecule type" value="Genomic_DNA"/>
</dbReference>
<organism evidence="2 3">
    <name type="scientific">Microvirga aerophila</name>
    <dbReference type="NCBI Taxonomy" id="670291"/>
    <lineage>
        <taxon>Bacteria</taxon>
        <taxon>Pseudomonadati</taxon>
        <taxon>Pseudomonadota</taxon>
        <taxon>Alphaproteobacteria</taxon>
        <taxon>Hyphomicrobiales</taxon>
        <taxon>Methylobacteriaceae</taxon>
        <taxon>Microvirga</taxon>
    </lineage>
</organism>
<feature type="compositionally biased region" description="Basic and acidic residues" evidence="1">
    <location>
        <begin position="22"/>
        <end position="46"/>
    </location>
</feature>
<dbReference type="RefSeq" id="WP_162815817.1">
    <property type="nucleotide sequence ID" value="NZ_BJYU01000062.1"/>
</dbReference>
<evidence type="ECO:0000256" key="1">
    <source>
        <dbReference type="SAM" id="MobiDB-lite"/>
    </source>
</evidence>
<evidence type="ECO:0000313" key="3">
    <source>
        <dbReference type="Proteomes" id="UP000321085"/>
    </source>
</evidence>